<evidence type="ECO:0000313" key="1">
    <source>
        <dbReference type="EMBL" id="CBW76578.1"/>
    </source>
</evidence>
<dbReference type="HOGENOM" id="CLU_1173691_0_0_4"/>
<geneLocation type="plasmid" evidence="1 2">
    <name>pBRH01</name>
</geneLocation>
<accession>E5AU04</accession>
<reference evidence="1 2" key="1">
    <citation type="journal article" date="2011" name="J. Bacteriol.">
        <title>Complete genome sequence of Burkholderia rhizoxinica, an endosymbiont of Rhizopus microsporus.</title>
        <authorList>
            <person name="Lackner G."/>
            <person name="Moebius N."/>
            <person name="Partida-Martinez L."/>
            <person name="Hertweck C."/>
        </authorList>
    </citation>
    <scope>NUCLEOTIDE SEQUENCE [LARGE SCALE GENOMIC DNA]</scope>
    <source>
        <strain evidence="2">DSM 19002 / CIP 109453 / HKI 454</strain>
        <plasmid evidence="1 2">pBRH01</plasmid>
    </source>
</reference>
<dbReference type="InterPro" id="IPR032345">
    <property type="entry name" value="PnbB"/>
</dbReference>
<gene>
    <name evidence="1" type="ordered locus">RBRH_00495</name>
</gene>
<dbReference type="AlphaFoldDB" id="E5AU04"/>
<dbReference type="KEGG" id="brh:RBRH_00495"/>
<proteinExistence type="predicted"/>
<protein>
    <submittedName>
        <fullName evidence="1">Hydroxylaminobenzoate lyase</fullName>
        <ecNumber evidence="1">4.3.1.-</ecNumber>
    </submittedName>
</protein>
<evidence type="ECO:0000313" key="2">
    <source>
        <dbReference type="Proteomes" id="UP000007437"/>
    </source>
</evidence>
<keyword evidence="1" id="KW-0456">Lyase</keyword>
<dbReference type="Pfam" id="PF16155">
    <property type="entry name" value="PnbB"/>
    <property type="match status" value="1"/>
</dbReference>
<organism evidence="1 2">
    <name type="scientific">Mycetohabitans rhizoxinica (strain DSM 19002 / CIP 109453 / HKI 454)</name>
    <name type="common">Paraburkholderia rhizoxinica</name>
    <dbReference type="NCBI Taxonomy" id="882378"/>
    <lineage>
        <taxon>Bacteria</taxon>
        <taxon>Pseudomonadati</taxon>
        <taxon>Pseudomonadota</taxon>
        <taxon>Betaproteobacteria</taxon>
        <taxon>Burkholderiales</taxon>
        <taxon>Burkholderiaceae</taxon>
        <taxon>Mycetohabitans</taxon>
    </lineage>
</organism>
<dbReference type="GO" id="GO:0016829">
    <property type="term" value="F:lyase activity"/>
    <property type="evidence" value="ECO:0007669"/>
    <property type="project" value="UniProtKB-KW"/>
</dbReference>
<dbReference type="eggNOG" id="ENOG502ZRZ3">
    <property type="taxonomic scope" value="Bacteria"/>
</dbReference>
<dbReference type="Proteomes" id="UP000007437">
    <property type="component" value="Plasmid pBRH01"/>
</dbReference>
<sequence>MAGDSGPYSMGELASRRDVSLCFIFSHFCHPVTIYALYCLTTACSTTNFIPIVLNDNRGQPPASHHGGIPTPLTDARNANPEAHMSPQDFHRMIARVTEPLVGRELDGALADWLNTRWSPESTEYRELAQACRAGVSQGWMCNREHAGIRYGRIFKPDASIGGFSVDMADVAGPHHVHPHGEIDLIMPLTPNATFDGHAAGWCVYDPGSAHRPTVSNGRALVMYLLPYGAIEFSPA</sequence>
<name>E5AU04_MYCRK</name>
<dbReference type="EC" id="4.3.1.-" evidence="1"/>
<keyword evidence="1" id="KW-0614">Plasmid</keyword>
<dbReference type="EMBL" id="FR687360">
    <property type="protein sequence ID" value="CBW76578.1"/>
    <property type="molecule type" value="Genomic_DNA"/>
</dbReference>